<dbReference type="Pfam" id="PF16020">
    <property type="entry name" value="Deltameth_res"/>
    <property type="match status" value="1"/>
</dbReference>
<keyword evidence="3" id="KW-1185">Reference proteome</keyword>
<feature type="transmembrane region" description="Helical" evidence="1">
    <location>
        <begin position="59"/>
        <end position="80"/>
    </location>
</feature>
<dbReference type="GeneID" id="108672820"/>
<dbReference type="CTD" id="1349"/>
<protein>
    <submittedName>
        <fullName evidence="4">Uncharacterized protein LOC108672820</fullName>
    </submittedName>
</protein>
<keyword evidence="1" id="KW-0472">Membrane</keyword>
<evidence type="ECO:0000259" key="2">
    <source>
        <dbReference type="Pfam" id="PF16020"/>
    </source>
</evidence>
<evidence type="ECO:0000313" key="4">
    <source>
        <dbReference type="RefSeq" id="XP_018016049.1"/>
    </source>
</evidence>
<dbReference type="OMA" id="ANNAKQM"/>
<keyword evidence="1" id="KW-1133">Transmembrane helix</keyword>
<dbReference type="KEGG" id="hazt:108672820"/>
<proteinExistence type="predicted"/>
<reference evidence="4" key="1">
    <citation type="submission" date="2025-08" db="UniProtKB">
        <authorList>
            <consortium name="RefSeq"/>
        </authorList>
    </citation>
    <scope>IDENTIFICATION</scope>
    <source>
        <tissue evidence="4">Whole organism</tissue>
    </source>
</reference>
<name>A0A8B7NQN5_HYAAZ</name>
<evidence type="ECO:0000313" key="3">
    <source>
        <dbReference type="Proteomes" id="UP000694843"/>
    </source>
</evidence>
<dbReference type="PANTHER" id="PTHR22133">
    <property type="entry name" value="AT01821P-RELATED"/>
    <property type="match status" value="1"/>
</dbReference>
<dbReference type="Proteomes" id="UP000694843">
    <property type="component" value="Unplaced"/>
</dbReference>
<keyword evidence="1" id="KW-0812">Transmembrane</keyword>
<dbReference type="InterPro" id="IPR031973">
    <property type="entry name" value="Deltameth_res_prag01"/>
</dbReference>
<accession>A0A8B7NQN5</accession>
<dbReference type="PANTHER" id="PTHR22133:SF2">
    <property type="entry name" value="AT01821P-RELATED"/>
    <property type="match status" value="1"/>
</dbReference>
<evidence type="ECO:0000256" key="1">
    <source>
        <dbReference type="SAM" id="Phobius"/>
    </source>
</evidence>
<dbReference type="AlphaFoldDB" id="A0A8B7NQN5"/>
<dbReference type="RefSeq" id="XP_018016049.1">
    <property type="nucleotide sequence ID" value="XM_018160560.2"/>
</dbReference>
<gene>
    <name evidence="4" type="primary">LOC108672820</name>
</gene>
<dbReference type="OrthoDB" id="9981889at2759"/>
<organism evidence="3 4">
    <name type="scientific">Hyalella azteca</name>
    <name type="common">Amphipod</name>
    <dbReference type="NCBI Taxonomy" id="294128"/>
    <lineage>
        <taxon>Eukaryota</taxon>
        <taxon>Metazoa</taxon>
        <taxon>Ecdysozoa</taxon>
        <taxon>Arthropoda</taxon>
        <taxon>Crustacea</taxon>
        <taxon>Multicrustacea</taxon>
        <taxon>Malacostraca</taxon>
        <taxon>Eumalacostraca</taxon>
        <taxon>Peracarida</taxon>
        <taxon>Amphipoda</taxon>
        <taxon>Senticaudata</taxon>
        <taxon>Talitrida</taxon>
        <taxon>Talitroidea</taxon>
        <taxon>Hyalellidae</taxon>
        <taxon>Hyalella</taxon>
    </lineage>
</organism>
<sequence>MIAARMNASRFLVKSIAGRRGMAGYGLTHVKPPTMNDLPVPSGSWQVAYAQTQSKYNMILLGSAIFCAATLTFAKVSQLIKIEWGPAYKD</sequence>
<feature type="domain" description="Deltamethrin resistance protein prag01" evidence="2">
    <location>
        <begin position="36"/>
        <end position="86"/>
    </location>
</feature>